<keyword evidence="2" id="KW-0663">Pyridoxal phosphate</keyword>
<protein>
    <recommendedName>
        <fullName evidence="3">Tryptophan synthase beta chain-like PALP domain-containing protein</fullName>
    </recommendedName>
</protein>
<dbReference type="eggNOG" id="COG0031">
    <property type="taxonomic scope" value="Bacteria"/>
</dbReference>
<dbReference type="HOGENOM" id="CLU_985759_0_0_7"/>
<evidence type="ECO:0000313" key="4">
    <source>
        <dbReference type="EMBL" id="AGH94552.1"/>
    </source>
</evidence>
<dbReference type="PANTHER" id="PTHR10314">
    <property type="entry name" value="CYSTATHIONINE BETA-SYNTHASE"/>
    <property type="match status" value="1"/>
</dbReference>
<dbReference type="AlphaFoldDB" id="M4V5E5"/>
<evidence type="ECO:0000256" key="1">
    <source>
        <dbReference type="ARBA" id="ARBA00001933"/>
    </source>
</evidence>
<dbReference type="Gene3D" id="3.40.50.1100">
    <property type="match status" value="2"/>
</dbReference>
<organism evidence="4 5">
    <name type="scientific">Pseudobdellovibrio exovorus JSS</name>
    <dbReference type="NCBI Taxonomy" id="1184267"/>
    <lineage>
        <taxon>Bacteria</taxon>
        <taxon>Pseudomonadati</taxon>
        <taxon>Bdellovibrionota</taxon>
        <taxon>Bdellovibrionia</taxon>
        <taxon>Bdellovibrionales</taxon>
        <taxon>Pseudobdellovibrionaceae</taxon>
        <taxon>Pseudobdellovibrio</taxon>
    </lineage>
</organism>
<evidence type="ECO:0000313" key="5">
    <source>
        <dbReference type="Proteomes" id="UP000012040"/>
    </source>
</evidence>
<dbReference type="RefSeq" id="WP_015469042.1">
    <property type="nucleotide sequence ID" value="NC_020813.1"/>
</dbReference>
<dbReference type="Proteomes" id="UP000012040">
    <property type="component" value="Chromosome"/>
</dbReference>
<dbReference type="KEGG" id="bex:A11Q_332"/>
<keyword evidence="5" id="KW-1185">Reference proteome</keyword>
<dbReference type="InterPro" id="IPR050214">
    <property type="entry name" value="Cys_Synth/Cystath_Beta-Synth"/>
</dbReference>
<name>M4V5E5_9BACT</name>
<dbReference type="PATRIC" id="fig|1184267.3.peg.334"/>
<sequence>MIRTLLVRIQDERLSESLKSRQLWTTLEGENPSGSIKDRMVLPELLQALKSGSLRVGDCVSEISAGSTALSLAHYCQHLNLKCHLFVPNSIAEPLKEKLTSLKATLTLCDPQTAYQEYEDFLKANKLFAFQQMQRASLRSHYKTWAQEHLLHKIQPTLDAVIGAVGTGHSLLGISEALQPHEGAISAEPISSEKTDGVRNIKETRFGANDPCPLNFINKRYEISQTDFFPHHQIMTNVGLITISDSFRMTLAAAQKFSEEVPSAKRLFLVNSHGRRTEGGFS</sequence>
<dbReference type="GO" id="GO:1901605">
    <property type="term" value="P:alpha-amino acid metabolic process"/>
    <property type="evidence" value="ECO:0007669"/>
    <property type="project" value="UniProtKB-ARBA"/>
</dbReference>
<comment type="cofactor">
    <cofactor evidence="1">
        <name>pyridoxal 5'-phosphate</name>
        <dbReference type="ChEBI" id="CHEBI:597326"/>
    </cofactor>
</comment>
<feature type="domain" description="Tryptophan synthase beta chain-like PALP" evidence="3">
    <location>
        <begin position="12"/>
        <end position="187"/>
    </location>
</feature>
<dbReference type="InterPro" id="IPR001926">
    <property type="entry name" value="TrpB-like_PALP"/>
</dbReference>
<gene>
    <name evidence="4" type="ORF">A11Q_332</name>
</gene>
<dbReference type="Pfam" id="PF00291">
    <property type="entry name" value="PALP"/>
    <property type="match status" value="1"/>
</dbReference>
<dbReference type="OrthoDB" id="9805733at2"/>
<dbReference type="EMBL" id="CP003537">
    <property type="protein sequence ID" value="AGH94552.1"/>
    <property type="molecule type" value="Genomic_DNA"/>
</dbReference>
<evidence type="ECO:0000256" key="2">
    <source>
        <dbReference type="ARBA" id="ARBA00022898"/>
    </source>
</evidence>
<reference evidence="4 5" key="1">
    <citation type="journal article" date="2013" name="ISME J.">
        <title>By their genes ye shall know them: genomic signatures of predatory bacteria.</title>
        <authorList>
            <person name="Pasternak Z."/>
            <person name="Pietrokovski S."/>
            <person name="Rotem O."/>
            <person name="Gophna U."/>
            <person name="Lurie-Weinberger M.N."/>
            <person name="Jurkevitch E."/>
        </authorList>
    </citation>
    <scope>NUCLEOTIDE SEQUENCE [LARGE SCALE GENOMIC DNA]</scope>
    <source>
        <strain evidence="4 5">JSS</strain>
    </source>
</reference>
<dbReference type="InterPro" id="IPR036052">
    <property type="entry name" value="TrpB-like_PALP_sf"/>
</dbReference>
<dbReference type="SUPFAM" id="SSF53686">
    <property type="entry name" value="Tryptophan synthase beta subunit-like PLP-dependent enzymes"/>
    <property type="match status" value="1"/>
</dbReference>
<dbReference type="STRING" id="1184267.A11Q_332"/>
<accession>M4V5E5</accession>
<proteinExistence type="predicted"/>
<evidence type="ECO:0000259" key="3">
    <source>
        <dbReference type="Pfam" id="PF00291"/>
    </source>
</evidence>